<dbReference type="EMBL" id="SSOB01000009">
    <property type="protein sequence ID" value="THF81217.1"/>
    <property type="molecule type" value="Genomic_DNA"/>
</dbReference>
<dbReference type="GO" id="GO:0016020">
    <property type="term" value="C:membrane"/>
    <property type="evidence" value="ECO:0007669"/>
    <property type="project" value="TreeGrafter"/>
</dbReference>
<dbReference type="PANTHER" id="PTHR10587">
    <property type="entry name" value="GLYCOSYL TRANSFERASE-RELATED"/>
    <property type="match status" value="1"/>
</dbReference>
<dbReference type="InterPro" id="IPR011330">
    <property type="entry name" value="Glyco_hydro/deAcase_b/a-brl"/>
</dbReference>
<evidence type="ECO:0000313" key="2">
    <source>
        <dbReference type="EMBL" id="THF81217.1"/>
    </source>
</evidence>
<dbReference type="Proteomes" id="UP000310636">
    <property type="component" value="Unassembled WGS sequence"/>
</dbReference>
<keyword evidence="3" id="KW-1185">Reference proteome</keyword>
<gene>
    <name evidence="2" type="ORF">E6C55_08870</name>
</gene>
<accession>A0A4V3WFT5</accession>
<dbReference type="GO" id="GO:0005975">
    <property type="term" value="P:carbohydrate metabolic process"/>
    <property type="evidence" value="ECO:0007669"/>
    <property type="project" value="InterPro"/>
</dbReference>
<reference evidence="2 3" key="1">
    <citation type="submission" date="2019-04" db="EMBL/GenBank/DDBJ databases">
        <title>Cohnella sp. nov. isolated from preserved vegetables.</title>
        <authorList>
            <person name="Lin S.-Y."/>
            <person name="Hung M.-H."/>
            <person name="Young C.-C."/>
        </authorList>
    </citation>
    <scope>NUCLEOTIDE SEQUENCE [LARGE SCALE GENOMIC DNA]</scope>
    <source>
        <strain evidence="2 3">CC-MHH1044</strain>
    </source>
</reference>
<dbReference type="Pfam" id="PF01522">
    <property type="entry name" value="Polysacc_deac_1"/>
    <property type="match status" value="1"/>
</dbReference>
<comment type="caution">
    <text evidence="2">The sequence shown here is derived from an EMBL/GenBank/DDBJ whole genome shotgun (WGS) entry which is preliminary data.</text>
</comment>
<evidence type="ECO:0000259" key="1">
    <source>
        <dbReference type="PROSITE" id="PS51677"/>
    </source>
</evidence>
<protein>
    <recommendedName>
        <fullName evidence="1">NodB homology domain-containing protein</fullName>
    </recommendedName>
</protein>
<dbReference type="InterPro" id="IPR050248">
    <property type="entry name" value="Polysacc_deacetylase_ArnD"/>
</dbReference>
<dbReference type="GO" id="GO:0016810">
    <property type="term" value="F:hydrolase activity, acting on carbon-nitrogen (but not peptide) bonds"/>
    <property type="evidence" value="ECO:0007669"/>
    <property type="project" value="InterPro"/>
</dbReference>
<dbReference type="PANTHER" id="PTHR10587:SF80">
    <property type="entry name" value="CHITOOLIGOSACCHARIDE DEACETYLASE"/>
    <property type="match status" value="1"/>
</dbReference>
<sequence>MRVTSPLVPAAMLLCLVAILAAGRYGPVSEYVRQVKNGPSATIAFDNDNPNASGLKQWIVSEAKKRYEAPVNAVVDRVWKAIPGYSGREVDIEATYEQALGQGYREAGGGGGAGDGAFPWVYKELKPSVSLRDLPASPIYRGNSHKPMVGLMINVAWGEEYLPSILQTLDEEKVKATFFFDGSWLAKHADIARDIVQRGHEASNHAYTHPNMSTLGAARQRQEIAKTEGLLTTKLGVNNRWFAPPSGDFNQTTVDIAREQGLQTVLWTLDTIDWKKPPASQVIDKVSARASAGTLILMHPTQTTKDALKGMIRVLRSKGLTPGTVSETLSEERIEEPK</sequence>
<dbReference type="CDD" id="cd10950">
    <property type="entry name" value="CE4_BsYlxY_like"/>
    <property type="match status" value="1"/>
</dbReference>
<dbReference type="Gene3D" id="3.20.20.370">
    <property type="entry name" value="Glycoside hydrolase/deacetylase"/>
    <property type="match status" value="1"/>
</dbReference>
<name>A0A4V3WFT5_9BACL</name>
<organism evidence="2 3">
    <name type="scientific">Cohnella fermenti</name>
    <dbReference type="NCBI Taxonomy" id="2565925"/>
    <lineage>
        <taxon>Bacteria</taxon>
        <taxon>Bacillati</taxon>
        <taxon>Bacillota</taxon>
        <taxon>Bacilli</taxon>
        <taxon>Bacillales</taxon>
        <taxon>Paenibacillaceae</taxon>
        <taxon>Cohnella</taxon>
    </lineage>
</organism>
<dbReference type="PROSITE" id="PS51677">
    <property type="entry name" value="NODB"/>
    <property type="match status" value="1"/>
</dbReference>
<dbReference type="OrthoDB" id="9812065at2"/>
<dbReference type="RefSeq" id="WP_136369427.1">
    <property type="nucleotide sequence ID" value="NZ_SSOB01000009.1"/>
</dbReference>
<evidence type="ECO:0000313" key="3">
    <source>
        <dbReference type="Proteomes" id="UP000310636"/>
    </source>
</evidence>
<dbReference type="SUPFAM" id="SSF88713">
    <property type="entry name" value="Glycoside hydrolase/deacetylase"/>
    <property type="match status" value="1"/>
</dbReference>
<feature type="domain" description="NodB homology" evidence="1">
    <location>
        <begin position="147"/>
        <end position="323"/>
    </location>
</feature>
<dbReference type="InterPro" id="IPR002509">
    <property type="entry name" value="NODB_dom"/>
</dbReference>
<proteinExistence type="predicted"/>
<dbReference type="AlphaFoldDB" id="A0A4V3WFT5"/>